<dbReference type="InterPro" id="IPR050546">
    <property type="entry name" value="Glycosyl_Hydrlase_16"/>
</dbReference>
<dbReference type="Proteomes" id="UP001246372">
    <property type="component" value="Unassembled WGS sequence"/>
</dbReference>
<proteinExistence type="inferred from homology"/>
<evidence type="ECO:0000256" key="3">
    <source>
        <dbReference type="SAM" id="SignalP"/>
    </source>
</evidence>
<dbReference type="PANTHER" id="PTHR10963:SF55">
    <property type="entry name" value="GLYCOSIDE HYDROLASE FAMILY 16 PROTEIN"/>
    <property type="match status" value="1"/>
</dbReference>
<dbReference type="Gene3D" id="2.60.120.200">
    <property type="match status" value="1"/>
</dbReference>
<dbReference type="Pfam" id="PF00722">
    <property type="entry name" value="Glyco_hydro_16"/>
    <property type="match status" value="1"/>
</dbReference>
<dbReference type="InterPro" id="IPR013320">
    <property type="entry name" value="ConA-like_dom_sf"/>
</dbReference>
<reference evidence="5" key="1">
    <citation type="submission" date="2023-09" db="EMBL/GenBank/DDBJ databases">
        <title>Paucibacter sp. APW11 Genome sequencing and assembly.</title>
        <authorList>
            <person name="Kim I."/>
        </authorList>
    </citation>
    <scope>NUCLEOTIDE SEQUENCE</scope>
    <source>
        <strain evidence="5">APW11</strain>
    </source>
</reference>
<dbReference type="PROSITE" id="PS51257">
    <property type="entry name" value="PROKAR_LIPOPROTEIN"/>
    <property type="match status" value="1"/>
</dbReference>
<evidence type="ECO:0000313" key="5">
    <source>
        <dbReference type="EMBL" id="MDT9001565.1"/>
    </source>
</evidence>
<name>A0ABU3PGQ9_9BURK</name>
<evidence type="ECO:0000256" key="1">
    <source>
        <dbReference type="ARBA" id="ARBA00006865"/>
    </source>
</evidence>
<feature type="compositionally biased region" description="Pro residues" evidence="2">
    <location>
        <begin position="29"/>
        <end position="53"/>
    </location>
</feature>
<comment type="caution">
    <text evidence="5">The sequence shown here is derived from an EMBL/GenBank/DDBJ whole genome shotgun (WGS) entry which is preliminary data.</text>
</comment>
<keyword evidence="5" id="KW-0378">Hydrolase</keyword>
<dbReference type="PANTHER" id="PTHR10963">
    <property type="entry name" value="GLYCOSYL HYDROLASE-RELATED"/>
    <property type="match status" value="1"/>
</dbReference>
<sequence>MSITFLRLMPAVAALLVGCGGGGATAAPTPAPAPAPAPSPVPAPAPSPTPTPSPSWTLVWSDEFEGAAGSAPNRAYWNDDLGNQEAEGWGNHELQYYTAAPRNAALDGQGHLLLRAERAVNPGPCWDGKPCAFASGRIKSNGKVNFSYGKLEARIQIPAGQGIWPAFWTLGEDQLPWPAAGEIDVLENIGRTPNTAYGTAHGPGYSGAHGLGNNHVAPAPLAADYHVYTVIKRPNEIIWQIDGIPYHRLTPASLPAGAPWVFERPFFLIFNLAVGGDWPGSPDASTVFPAEMRVDWVRIYKEN</sequence>
<dbReference type="CDD" id="cd08023">
    <property type="entry name" value="GH16_laminarinase_like"/>
    <property type="match status" value="1"/>
</dbReference>
<gene>
    <name evidence="5" type="ORF">RQP53_19975</name>
</gene>
<dbReference type="GO" id="GO:0016787">
    <property type="term" value="F:hydrolase activity"/>
    <property type="evidence" value="ECO:0007669"/>
    <property type="project" value="UniProtKB-KW"/>
</dbReference>
<dbReference type="EMBL" id="JAVXZY010000009">
    <property type="protein sequence ID" value="MDT9001565.1"/>
    <property type="molecule type" value="Genomic_DNA"/>
</dbReference>
<evidence type="ECO:0000313" key="6">
    <source>
        <dbReference type="Proteomes" id="UP001246372"/>
    </source>
</evidence>
<feature type="chain" id="PRO_5046944131" evidence="3">
    <location>
        <begin position="27"/>
        <end position="303"/>
    </location>
</feature>
<dbReference type="InterPro" id="IPR000757">
    <property type="entry name" value="Beta-glucanase-like"/>
</dbReference>
<keyword evidence="3" id="KW-0732">Signal</keyword>
<dbReference type="SUPFAM" id="SSF49899">
    <property type="entry name" value="Concanavalin A-like lectins/glucanases"/>
    <property type="match status" value="1"/>
</dbReference>
<feature type="region of interest" description="Disordered" evidence="2">
    <location>
        <begin position="23"/>
        <end position="55"/>
    </location>
</feature>
<evidence type="ECO:0000256" key="2">
    <source>
        <dbReference type="SAM" id="MobiDB-lite"/>
    </source>
</evidence>
<organism evidence="5 6">
    <name type="scientific">Roseateles aquae</name>
    <dbReference type="NCBI Taxonomy" id="3077235"/>
    <lineage>
        <taxon>Bacteria</taxon>
        <taxon>Pseudomonadati</taxon>
        <taxon>Pseudomonadota</taxon>
        <taxon>Betaproteobacteria</taxon>
        <taxon>Burkholderiales</taxon>
        <taxon>Sphaerotilaceae</taxon>
        <taxon>Roseateles</taxon>
    </lineage>
</organism>
<feature type="domain" description="GH16" evidence="4">
    <location>
        <begin position="46"/>
        <end position="303"/>
    </location>
</feature>
<comment type="similarity">
    <text evidence="1">Belongs to the glycosyl hydrolase 16 family.</text>
</comment>
<dbReference type="RefSeq" id="WP_315652446.1">
    <property type="nucleotide sequence ID" value="NZ_JAVXZY010000009.1"/>
</dbReference>
<keyword evidence="6" id="KW-1185">Reference proteome</keyword>
<dbReference type="PROSITE" id="PS51762">
    <property type="entry name" value="GH16_2"/>
    <property type="match status" value="1"/>
</dbReference>
<evidence type="ECO:0000259" key="4">
    <source>
        <dbReference type="PROSITE" id="PS51762"/>
    </source>
</evidence>
<accession>A0ABU3PGQ9</accession>
<protein>
    <submittedName>
        <fullName evidence="5">Glycoside hydrolase family 16 protein</fullName>
    </submittedName>
</protein>
<feature type="signal peptide" evidence="3">
    <location>
        <begin position="1"/>
        <end position="26"/>
    </location>
</feature>